<comment type="caution">
    <text evidence="2">The sequence shown here is derived from an EMBL/GenBank/DDBJ whole genome shotgun (WGS) entry which is preliminary data.</text>
</comment>
<feature type="compositionally biased region" description="Low complexity" evidence="1">
    <location>
        <begin position="43"/>
        <end position="61"/>
    </location>
</feature>
<feature type="compositionally biased region" description="Polar residues" evidence="1">
    <location>
        <begin position="71"/>
        <end position="81"/>
    </location>
</feature>
<reference evidence="2" key="1">
    <citation type="journal article" date="2014" name="Int. J. Syst. Evol. Microbiol.">
        <title>Complete genome sequence of Corynebacterium casei LMG S-19264T (=DSM 44701T), isolated from a smear-ripened cheese.</title>
        <authorList>
            <consortium name="US DOE Joint Genome Institute (JGI-PGF)"/>
            <person name="Walter F."/>
            <person name="Albersmeier A."/>
            <person name="Kalinowski J."/>
            <person name="Ruckert C."/>
        </authorList>
    </citation>
    <scope>NUCLEOTIDE SEQUENCE</scope>
    <source>
        <strain evidence="2">JCM 19831</strain>
    </source>
</reference>
<keyword evidence="3" id="KW-1185">Reference proteome</keyword>
<dbReference type="AlphaFoldDB" id="A0A917TGG4"/>
<name>A0A917TGG4_9ACTN</name>
<accession>A0A917TGG4</accession>
<feature type="region of interest" description="Disordered" evidence="1">
    <location>
        <begin position="1"/>
        <end position="81"/>
    </location>
</feature>
<organism evidence="2 3">
    <name type="scientific">Dactylosporangium sucinum</name>
    <dbReference type="NCBI Taxonomy" id="1424081"/>
    <lineage>
        <taxon>Bacteria</taxon>
        <taxon>Bacillati</taxon>
        <taxon>Actinomycetota</taxon>
        <taxon>Actinomycetes</taxon>
        <taxon>Micromonosporales</taxon>
        <taxon>Micromonosporaceae</taxon>
        <taxon>Dactylosporangium</taxon>
    </lineage>
</organism>
<dbReference type="Proteomes" id="UP000642070">
    <property type="component" value="Unassembled WGS sequence"/>
</dbReference>
<evidence type="ECO:0000313" key="2">
    <source>
        <dbReference type="EMBL" id="GGM21481.1"/>
    </source>
</evidence>
<reference evidence="2" key="2">
    <citation type="submission" date="2020-09" db="EMBL/GenBank/DDBJ databases">
        <authorList>
            <person name="Sun Q."/>
            <person name="Ohkuma M."/>
        </authorList>
    </citation>
    <scope>NUCLEOTIDE SEQUENCE</scope>
    <source>
        <strain evidence="2">JCM 19831</strain>
    </source>
</reference>
<dbReference type="RefSeq" id="WP_190249776.1">
    <property type="nucleotide sequence ID" value="NZ_BMPI01000009.1"/>
</dbReference>
<proteinExistence type="predicted"/>
<sequence>MGRPHGPTTTGGGGTHPHGGDGDGADTTHGGDGGDSPRRVRPADAQTVTQAQETTGQAAQAGRPPLALPPGTTSRTRSQVLNTKDYRERWRRGEEWVRELWGGDPEQHYPVDMNDDPDFPVTTPGGRYVDVPVHVNGQTIAVEVKTYGPYRTVEVDGQDVTVKVEVPLSDKIKEQINKDVALRNADPTYDPRWVFVGAPPSPELLRYLNSAGIIANIHG</sequence>
<gene>
    <name evidence="2" type="ORF">GCM10007977_023230</name>
</gene>
<protein>
    <submittedName>
        <fullName evidence="2">Uncharacterized protein</fullName>
    </submittedName>
</protein>
<dbReference type="EMBL" id="BMPI01000009">
    <property type="protein sequence ID" value="GGM21481.1"/>
    <property type="molecule type" value="Genomic_DNA"/>
</dbReference>
<evidence type="ECO:0000313" key="3">
    <source>
        <dbReference type="Proteomes" id="UP000642070"/>
    </source>
</evidence>
<evidence type="ECO:0000256" key="1">
    <source>
        <dbReference type="SAM" id="MobiDB-lite"/>
    </source>
</evidence>